<proteinExistence type="predicted"/>
<dbReference type="AlphaFoldDB" id="A0A327KUR5"/>
<evidence type="ECO:0000256" key="7">
    <source>
        <dbReference type="ARBA" id="ARBA00023014"/>
    </source>
</evidence>
<evidence type="ECO:0000256" key="4">
    <source>
        <dbReference type="ARBA" id="ARBA00022737"/>
    </source>
</evidence>
<dbReference type="Pfam" id="PF12838">
    <property type="entry name" value="Fer4_7"/>
    <property type="match status" value="1"/>
</dbReference>
<dbReference type="RefSeq" id="WP_111355418.1">
    <property type="nucleotide sequence ID" value="NZ_NHSK01000048.1"/>
</dbReference>
<dbReference type="PANTHER" id="PTHR30176">
    <property type="entry name" value="FERREDOXIN-TYPE PROTEIN NAPH"/>
    <property type="match status" value="1"/>
</dbReference>
<feature type="compositionally biased region" description="Low complexity" evidence="8">
    <location>
        <begin position="316"/>
        <end position="326"/>
    </location>
</feature>
<evidence type="ECO:0000313" key="11">
    <source>
        <dbReference type="EMBL" id="RAI41714.1"/>
    </source>
</evidence>
<organism evidence="11 12">
    <name type="scientific">Rhodoplanes elegans</name>
    <dbReference type="NCBI Taxonomy" id="29408"/>
    <lineage>
        <taxon>Bacteria</taxon>
        <taxon>Pseudomonadati</taxon>
        <taxon>Pseudomonadota</taxon>
        <taxon>Alphaproteobacteria</taxon>
        <taxon>Hyphomicrobiales</taxon>
        <taxon>Nitrobacteraceae</taxon>
        <taxon>Rhodoplanes</taxon>
    </lineage>
</organism>
<keyword evidence="1" id="KW-0813">Transport</keyword>
<keyword evidence="9" id="KW-1133">Transmembrane helix</keyword>
<feature type="region of interest" description="Disordered" evidence="8">
    <location>
        <begin position="307"/>
        <end position="326"/>
    </location>
</feature>
<dbReference type="NCBIfam" id="TIGR02163">
    <property type="entry name" value="napH"/>
    <property type="match status" value="1"/>
</dbReference>
<keyword evidence="2" id="KW-0004">4Fe-4S</keyword>
<keyword evidence="7" id="KW-0411">Iron-sulfur</keyword>
<feature type="transmembrane region" description="Helical" evidence="9">
    <location>
        <begin position="98"/>
        <end position="117"/>
    </location>
</feature>
<accession>A0A327KUR5</accession>
<keyword evidence="12" id="KW-1185">Reference proteome</keyword>
<feature type="transmembrane region" description="Helical" evidence="9">
    <location>
        <begin position="184"/>
        <end position="205"/>
    </location>
</feature>
<dbReference type="InterPro" id="IPR051684">
    <property type="entry name" value="Electron_Trans/Redox"/>
</dbReference>
<dbReference type="InterPro" id="IPR017900">
    <property type="entry name" value="4Fe4S_Fe_S_CS"/>
</dbReference>
<feature type="domain" description="4Fe-4S ferredoxin-type" evidence="10">
    <location>
        <begin position="270"/>
        <end position="299"/>
    </location>
</feature>
<dbReference type="PANTHER" id="PTHR30176:SF3">
    <property type="entry name" value="FERREDOXIN-TYPE PROTEIN NAPH"/>
    <property type="match status" value="1"/>
</dbReference>
<comment type="caution">
    <text evidence="11">The sequence shown here is derived from an EMBL/GenBank/DDBJ whole genome shotgun (WGS) entry which is preliminary data.</text>
</comment>
<dbReference type="OrthoDB" id="9806398at2"/>
<keyword evidence="9" id="KW-0812">Transmembrane</keyword>
<feature type="transmembrane region" description="Helical" evidence="9">
    <location>
        <begin position="157"/>
        <end position="178"/>
    </location>
</feature>
<sequence>MSASTPAATPTRSASHGTPRAAARVPGREARRLHGVWTANRYLILRRLTQLGVLALFLTGPLAGVWIAKGTLAASLTFDVLPLTDPFVVLQSLVARHWPETTALTGVAIVIGFYLIFGGRTFCSFVCPVNPVTDLAAWLRRRLGVEKGFSMRRETRWLVAVAVLAAAAATGTIAFELINPVTLIYRAVLFGTLAGLSIVVAILVFDLVVARDGWCGHVCPVGTAYGLIGKATLLRVSARGRTRCDDCLDCFAVCPENHVIAPALRGRDGATPVILSGDCTACGRCVDVCPERVFTFTHRFDRRVDAALPPSPPVAGPDSPATLEKV</sequence>
<dbReference type="PROSITE" id="PS51379">
    <property type="entry name" value="4FE4S_FER_2"/>
    <property type="match status" value="1"/>
</dbReference>
<evidence type="ECO:0000256" key="6">
    <source>
        <dbReference type="ARBA" id="ARBA00023004"/>
    </source>
</evidence>
<evidence type="ECO:0000256" key="1">
    <source>
        <dbReference type="ARBA" id="ARBA00022448"/>
    </source>
</evidence>
<keyword evidence="6" id="KW-0408">Iron</keyword>
<dbReference type="Proteomes" id="UP000248863">
    <property type="component" value="Unassembled WGS sequence"/>
</dbReference>
<dbReference type="EMBL" id="NPEU01000011">
    <property type="protein sequence ID" value="RAI41714.1"/>
    <property type="molecule type" value="Genomic_DNA"/>
</dbReference>
<evidence type="ECO:0000256" key="5">
    <source>
        <dbReference type="ARBA" id="ARBA00022982"/>
    </source>
</evidence>
<gene>
    <name evidence="11" type="ORF">CH338_02285</name>
</gene>
<evidence type="ECO:0000256" key="3">
    <source>
        <dbReference type="ARBA" id="ARBA00022723"/>
    </source>
</evidence>
<keyword evidence="5" id="KW-0249">Electron transport</keyword>
<evidence type="ECO:0000256" key="8">
    <source>
        <dbReference type="SAM" id="MobiDB-lite"/>
    </source>
</evidence>
<name>A0A327KUR5_9BRAD</name>
<dbReference type="GO" id="GO:0005886">
    <property type="term" value="C:plasma membrane"/>
    <property type="evidence" value="ECO:0007669"/>
    <property type="project" value="TreeGrafter"/>
</dbReference>
<feature type="transmembrane region" description="Helical" evidence="9">
    <location>
        <begin position="51"/>
        <end position="78"/>
    </location>
</feature>
<keyword evidence="9" id="KW-0472">Membrane</keyword>
<keyword evidence="3" id="KW-0479">Metal-binding</keyword>
<dbReference type="Gene3D" id="3.30.70.20">
    <property type="match status" value="1"/>
</dbReference>
<dbReference type="InterPro" id="IPR017896">
    <property type="entry name" value="4Fe4S_Fe-S-bd"/>
</dbReference>
<dbReference type="NCBIfam" id="NF007013">
    <property type="entry name" value="PRK09477.1"/>
    <property type="match status" value="1"/>
</dbReference>
<evidence type="ECO:0000256" key="9">
    <source>
        <dbReference type="SAM" id="Phobius"/>
    </source>
</evidence>
<feature type="compositionally biased region" description="Low complexity" evidence="8">
    <location>
        <begin position="1"/>
        <end position="15"/>
    </location>
</feature>
<dbReference type="GO" id="GO:0046872">
    <property type="term" value="F:metal ion binding"/>
    <property type="evidence" value="ECO:0007669"/>
    <property type="project" value="UniProtKB-KW"/>
</dbReference>
<dbReference type="GO" id="GO:0051539">
    <property type="term" value="F:4 iron, 4 sulfur cluster binding"/>
    <property type="evidence" value="ECO:0007669"/>
    <property type="project" value="UniProtKB-KW"/>
</dbReference>
<reference evidence="11 12" key="1">
    <citation type="submission" date="2017-07" db="EMBL/GenBank/DDBJ databases">
        <title>Draft Genome Sequences of Select Purple Nonsulfur Bacteria.</title>
        <authorList>
            <person name="Lasarre B."/>
            <person name="Mckinlay J.B."/>
        </authorList>
    </citation>
    <scope>NUCLEOTIDE SEQUENCE [LARGE SCALE GENOMIC DNA]</scope>
    <source>
        <strain evidence="11 12">DSM 11907</strain>
    </source>
</reference>
<evidence type="ECO:0000313" key="12">
    <source>
        <dbReference type="Proteomes" id="UP000248863"/>
    </source>
</evidence>
<keyword evidence="4" id="KW-0677">Repeat</keyword>
<dbReference type="PROSITE" id="PS00198">
    <property type="entry name" value="4FE4S_FER_1"/>
    <property type="match status" value="1"/>
</dbReference>
<feature type="region of interest" description="Disordered" evidence="8">
    <location>
        <begin position="1"/>
        <end position="27"/>
    </location>
</feature>
<evidence type="ECO:0000256" key="2">
    <source>
        <dbReference type="ARBA" id="ARBA00022485"/>
    </source>
</evidence>
<dbReference type="Pfam" id="PF12801">
    <property type="entry name" value="Fer4_5"/>
    <property type="match status" value="2"/>
</dbReference>
<evidence type="ECO:0000259" key="10">
    <source>
        <dbReference type="PROSITE" id="PS51379"/>
    </source>
</evidence>
<dbReference type="SUPFAM" id="SSF54862">
    <property type="entry name" value="4Fe-4S ferredoxins"/>
    <property type="match status" value="1"/>
</dbReference>
<protein>
    <submittedName>
        <fullName evidence="11">Quinol dehydrogenase ferredoxin subunit NapH</fullName>
    </submittedName>
</protein>
<dbReference type="InterPro" id="IPR011886">
    <property type="entry name" value="NapH_MauN"/>
</dbReference>